<dbReference type="GeneID" id="81410261"/>
<sequence length="256" mass="27545">MIPAGSQPILEIACFNPKSALIAAEAGADRIELCQDYRLGGLSADPATLEALKAQLAIPIYAMVRPHAEHFCYETADFEVMKETLNSLKAAGADGFVFGILNQSPQESYSSAMPWVDVSRNKELIRLAEGRPCTFHRAFDLIPETDWETALADIMDCGFASILTNGGPSGTEAVQCVGKLQTLLRWKQTQLSGHPTMQCLKVPEIIIGGGVRASNIGLLHGMTGATAFHSAALRGPRELVCEDEVLGMKCQIATPQ</sequence>
<name>A0A9W9GJF0_9EURO</name>
<evidence type="ECO:0000313" key="3">
    <source>
        <dbReference type="EMBL" id="KAJ5120959.1"/>
    </source>
</evidence>
<keyword evidence="4" id="KW-1185">Reference proteome</keyword>
<comment type="caution">
    <text evidence="3">The sequence shown here is derived from an EMBL/GenBank/DDBJ whole genome shotgun (WGS) entry which is preliminary data.</text>
</comment>
<dbReference type="RefSeq" id="XP_056517463.1">
    <property type="nucleotide sequence ID" value="XM_056671090.1"/>
</dbReference>
<dbReference type="InterPro" id="IPR036822">
    <property type="entry name" value="CutC-like_dom_sf"/>
</dbReference>
<protein>
    <recommendedName>
        <fullName evidence="2">Copper homeostasis protein cutC homolog</fullName>
    </recommendedName>
</protein>
<proteinExistence type="inferred from homology"/>
<dbReference type="Pfam" id="PF03932">
    <property type="entry name" value="CutC"/>
    <property type="match status" value="1"/>
</dbReference>
<dbReference type="AlphaFoldDB" id="A0A9W9GJF0"/>
<reference evidence="3" key="1">
    <citation type="submission" date="2022-11" db="EMBL/GenBank/DDBJ databases">
        <authorList>
            <person name="Petersen C."/>
        </authorList>
    </citation>
    <scope>NUCLEOTIDE SEQUENCE</scope>
    <source>
        <strain evidence="3">IBT 22155</strain>
    </source>
</reference>
<dbReference type="InterPro" id="IPR005627">
    <property type="entry name" value="CutC-like"/>
</dbReference>
<evidence type="ECO:0000256" key="1">
    <source>
        <dbReference type="ARBA" id="ARBA00007768"/>
    </source>
</evidence>
<dbReference type="PANTHER" id="PTHR12598">
    <property type="entry name" value="COPPER HOMEOSTASIS PROTEIN CUTC"/>
    <property type="match status" value="1"/>
</dbReference>
<dbReference type="EMBL" id="JAPQKL010000008">
    <property type="protein sequence ID" value="KAJ5120959.1"/>
    <property type="molecule type" value="Genomic_DNA"/>
</dbReference>
<gene>
    <name evidence="3" type="ORF">N7515_010347</name>
</gene>
<comment type="similarity">
    <text evidence="1">Belongs to the CutC family.</text>
</comment>
<dbReference type="OrthoDB" id="7392499at2759"/>
<dbReference type="PANTHER" id="PTHR12598:SF0">
    <property type="entry name" value="COPPER HOMEOSTASIS PROTEIN CUTC HOMOLOG"/>
    <property type="match status" value="1"/>
</dbReference>
<accession>A0A9W9GJF0</accession>
<evidence type="ECO:0000313" key="4">
    <source>
        <dbReference type="Proteomes" id="UP001149079"/>
    </source>
</evidence>
<dbReference type="Proteomes" id="UP001149079">
    <property type="component" value="Unassembled WGS sequence"/>
</dbReference>
<dbReference type="SUPFAM" id="SSF110395">
    <property type="entry name" value="CutC-like"/>
    <property type="match status" value="1"/>
</dbReference>
<reference evidence="3" key="2">
    <citation type="journal article" date="2023" name="IMA Fungus">
        <title>Comparative genomic study of the Penicillium genus elucidates a diverse pangenome and 15 lateral gene transfer events.</title>
        <authorList>
            <person name="Petersen C."/>
            <person name="Sorensen T."/>
            <person name="Nielsen M.R."/>
            <person name="Sondergaard T.E."/>
            <person name="Sorensen J.L."/>
            <person name="Fitzpatrick D.A."/>
            <person name="Frisvad J.C."/>
            <person name="Nielsen K.L."/>
        </authorList>
    </citation>
    <scope>NUCLEOTIDE SEQUENCE</scope>
    <source>
        <strain evidence="3">IBT 22155</strain>
    </source>
</reference>
<evidence type="ECO:0000256" key="2">
    <source>
        <dbReference type="ARBA" id="ARBA00019014"/>
    </source>
</evidence>
<dbReference type="Gene3D" id="3.20.20.380">
    <property type="entry name" value="Copper homeostasis (CutC) domain"/>
    <property type="match status" value="1"/>
</dbReference>
<dbReference type="GO" id="GO:0005507">
    <property type="term" value="F:copper ion binding"/>
    <property type="evidence" value="ECO:0007669"/>
    <property type="project" value="TreeGrafter"/>
</dbReference>
<organism evidence="3 4">
    <name type="scientific">Penicillium bovifimosum</name>
    <dbReference type="NCBI Taxonomy" id="126998"/>
    <lineage>
        <taxon>Eukaryota</taxon>
        <taxon>Fungi</taxon>
        <taxon>Dikarya</taxon>
        <taxon>Ascomycota</taxon>
        <taxon>Pezizomycotina</taxon>
        <taxon>Eurotiomycetes</taxon>
        <taxon>Eurotiomycetidae</taxon>
        <taxon>Eurotiales</taxon>
        <taxon>Aspergillaceae</taxon>
        <taxon>Penicillium</taxon>
    </lineage>
</organism>